<dbReference type="PROSITE" id="PS50208">
    <property type="entry name" value="CASPASE_P20"/>
    <property type="match status" value="1"/>
</dbReference>
<feature type="domain" description="Caspase family p20" evidence="1">
    <location>
        <begin position="30"/>
        <end position="109"/>
    </location>
</feature>
<gene>
    <name evidence="2" type="ORF">HND93_16605</name>
</gene>
<dbReference type="PANTHER" id="PTHR22576">
    <property type="entry name" value="MUCOSA ASSOCIATED LYMPHOID TISSUE LYMPHOMA TRANSLOCATION PROTEIN 1/PARACASPASE"/>
    <property type="match status" value="1"/>
</dbReference>
<reference evidence="2 3" key="1">
    <citation type="submission" date="2020-05" db="EMBL/GenBank/DDBJ databases">
        <title>Azospirillum oleiclasticum sp. nov, a nitrogen-fixing and heavy crude oil-emulsifying bacterium isolated from the crude oil of Yumen Oilfield.</title>
        <authorList>
            <person name="Wu D."/>
            <person name="Cai M."/>
            <person name="Zhang X."/>
        </authorList>
    </citation>
    <scope>NUCLEOTIDE SEQUENCE [LARGE SCALE GENOMIC DNA]</scope>
    <source>
        <strain evidence="2 3">ROY-1-1-2</strain>
    </source>
</reference>
<dbReference type="InterPro" id="IPR029030">
    <property type="entry name" value="Caspase-like_dom_sf"/>
</dbReference>
<dbReference type="SUPFAM" id="SSF52129">
    <property type="entry name" value="Caspase-like"/>
    <property type="match status" value="1"/>
</dbReference>
<protein>
    <submittedName>
        <fullName evidence="2">DUF4384 domain-containing protein</fullName>
    </submittedName>
</protein>
<dbReference type="Proteomes" id="UP000584642">
    <property type="component" value="Unassembled WGS sequence"/>
</dbReference>
<dbReference type="InterPro" id="IPR011600">
    <property type="entry name" value="Pept_C14_caspase"/>
</dbReference>
<evidence type="ECO:0000259" key="1">
    <source>
        <dbReference type="PROSITE" id="PS50208"/>
    </source>
</evidence>
<name>A0ABX2TDU6_9PROT</name>
<keyword evidence="3" id="KW-1185">Reference proteome</keyword>
<dbReference type="Pfam" id="PF00656">
    <property type="entry name" value="Peptidase_C14"/>
    <property type="match status" value="1"/>
</dbReference>
<dbReference type="EMBL" id="JABFDB010000011">
    <property type="protein sequence ID" value="NYZ21338.1"/>
    <property type="molecule type" value="Genomic_DNA"/>
</dbReference>
<dbReference type="Pfam" id="PF14326">
    <property type="entry name" value="DUF4384"/>
    <property type="match status" value="1"/>
</dbReference>
<dbReference type="InterPro" id="IPR025493">
    <property type="entry name" value="DUF4384"/>
</dbReference>
<evidence type="ECO:0000313" key="3">
    <source>
        <dbReference type="Proteomes" id="UP000584642"/>
    </source>
</evidence>
<sequence>MNRGYAMTGLLRLLVLTILVVWPAVAEAAADRLAIVIGNGAYRNGAPLPNARRDAEAVAAALRRLGYRVVDGYDLDHAGMGRLMQQAEDAIRTEGPATVLTFYAGHGLQIGGRNYLLPTDFALTRLQDVEGTALSLDQVLERTGGARALRVAILDACRDNPFAAEVARLLGLRGVPTRGMARVTRGNDMLVAFATEANAVAADGTGRHSPYTAALLEHIENPELELRVLFDRVRDSVQAATGGRQKPFVYASLGTTSHWLARPAGAGAVAPAPASASPVAAPRPAATPAPTPAVAAVPAAPGGAPVRRALMVGFRDIADTAAIRQRIEKDIPKALVGFVASPDEADVLFVGGSDDTLRLTLQNAALAEASRQRAFSRRAVAVAAPAAGSGAPRPGREAPAAVGDLVKSLRVIAENSDLLLLGRAAGGFRLALSTGDGRVRFSDGEQLSYTVESGQDAHLLLIAASSDGSVNVLLPNQTTRAARVGANGRLRLPTGEESFYVTAPFGTDLIKAIAFTSKPPFLDELVPRNGPYTALSRSQAKALVARIAAWMDANPGRFAESVIFIETTAR</sequence>
<evidence type="ECO:0000313" key="2">
    <source>
        <dbReference type="EMBL" id="NYZ21338.1"/>
    </source>
</evidence>
<dbReference type="Gene3D" id="3.40.50.1460">
    <property type="match status" value="1"/>
</dbReference>
<comment type="caution">
    <text evidence="2">The sequence shown here is derived from an EMBL/GenBank/DDBJ whole genome shotgun (WGS) entry which is preliminary data.</text>
</comment>
<proteinExistence type="predicted"/>
<accession>A0ABX2TDU6</accession>
<organism evidence="2 3">
    <name type="scientific">Azospirillum oleiclasticum</name>
    <dbReference type="NCBI Taxonomy" id="2735135"/>
    <lineage>
        <taxon>Bacteria</taxon>
        <taxon>Pseudomonadati</taxon>
        <taxon>Pseudomonadota</taxon>
        <taxon>Alphaproteobacteria</taxon>
        <taxon>Rhodospirillales</taxon>
        <taxon>Azospirillaceae</taxon>
        <taxon>Azospirillum</taxon>
    </lineage>
</organism>
<dbReference type="InterPro" id="IPR052039">
    <property type="entry name" value="Caspase-related_regulators"/>
</dbReference>
<dbReference type="PANTHER" id="PTHR22576:SF37">
    <property type="entry name" value="MUCOSA-ASSOCIATED LYMPHOID TISSUE LYMPHOMA TRANSLOCATION PROTEIN 1"/>
    <property type="match status" value="1"/>
</dbReference>
<dbReference type="InterPro" id="IPR001309">
    <property type="entry name" value="Pept_C14_p20"/>
</dbReference>
<dbReference type="RefSeq" id="WP_180283103.1">
    <property type="nucleotide sequence ID" value="NZ_JABFDB010000011.1"/>
</dbReference>